<dbReference type="Proteomes" id="UP000076532">
    <property type="component" value="Unassembled WGS sequence"/>
</dbReference>
<evidence type="ECO:0000313" key="3">
    <source>
        <dbReference type="Proteomes" id="UP000076532"/>
    </source>
</evidence>
<accession>A0A166TWJ7</accession>
<sequence length="93" mass="10574">MREQSSSTSLAQTPSLPEDLLRPIWSKDEIDPGEAISQTWWKEQSHRWQHYVATVPWMMFINGNNHAQFAGAWTILNESLANLISMQMSADAG</sequence>
<evidence type="ECO:0000256" key="1">
    <source>
        <dbReference type="SAM" id="MobiDB-lite"/>
    </source>
</evidence>
<protein>
    <submittedName>
        <fullName evidence="2">Uncharacterized protein</fullName>
    </submittedName>
</protein>
<dbReference type="AlphaFoldDB" id="A0A166TWJ7"/>
<feature type="region of interest" description="Disordered" evidence="1">
    <location>
        <begin position="1"/>
        <end position="23"/>
    </location>
</feature>
<reference evidence="2 3" key="1">
    <citation type="journal article" date="2016" name="Mol. Biol. Evol.">
        <title>Comparative Genomics of Early-Diverging Mushroom-Forming Fungi Provides Insights into the Origins of Lignocellulose Decay Capabilities.</title>
        <authorList>
            <person name="Nagy L.G."/>
            <person name="Riley R."/>
            <person name="Tritt A."/>
            <person name="Adam C."/>
            <person name="Daum C."/>
            <person name="Floudas D."/>
            <person name="Sun H."/>
            <person name="Yadav J.S."/>
            <person name="Pangilinan J."/>
            <person name="Larsson K.H."/>
            <person name="Matsuura K."/>
            <person name="Barry K."/>
            <person name="Labutti K."/>
            <person name="Kuo R."/>
            <person name="Ohm R.A."/>
            <person name="Bhattacharya S.S."/>
            <person name="Shirouzu T."/>
            <person name="Yoshinaga Y."/>
            <person name="Martin F.M."/>
            <person name="Grigoriev I.V."/>
            <person name="Hibbett D.S."/>
        </authorList>
    </citation>
    <scope>NUCLEOTIDE SEQUENCE [LARGE SCALE GENOMIC DNA]</scope>
    <source>
        <strain evidence="2 3">CBS 109695</strain>
    </source>
</reference>
<dbReference type="OrthoDB" id="2019015at2759"/>
<name>A0A166TWJ7_9AGAM</name>
<keyword evidence="3" id="KW-1185">Reference proteome</keyword>
<dbReference type="EMBL" id="KV417491">
    <property type="protein sequence ID" value="KZP31062.1"/>
    <property type="molecule type" value="Genomic_DNA"/>
</dbReference>
<proteinExistence type="predicted"/>
<organism evidence="2 3">
    <name type="scientific">Athelia psychrophila</name>
    <dbReference type="NCBI Taxonomy" id="1759441"/>
    <lineage>
        <taxon>Eukaryota</taxon>
        <taxon>Fungi</taxon>
        <taxon>Dikarya</taxon>
        <taxon>Basidiomycota</taxon>
        <taxon>Agaricomycotina</taxon>
        <taxon>Agaricomycetes</taxon>
        <taxon>Agaricomycetidae</taxon>
        <taxon>Atheliales</taxon>
        <taxon>Atheliaceae</taxon>
        <taxon>Athelia</taxon>
    </lineage>
</organism>
<gene>
    <name evidence="2" type="ORF">FIBSPDRAFT_945545</name>
</gene>
<evidence type="ECO:0000313" key="2">
    <source>
        <dbReference type="EMBL" id="KZP31062.1"/>
    </source>
</evidence>
<feature type="compositionally biased region" description="Polar residues" evidence="1">
    <location>
        <begin position="1"/>
        <end position="15"/>
    </location>
</feature>
<dbReference type="STRING" id="436010.A0A166TWJ7"/>